<reference evidence="2 3" key="1">
    <citation type="submission" date="2019-12" db="EMBL/GenBank/DDBJ databases">
        <title>Shinella kummerowiae sp. nov., a symbiotic bacterium isolated from root nodules of the herbal legume Kummerowia stipulacea.</title>
        <authorList>
            <person name="Gao J."/>
        </authorList>
    </citation>
    <scope>NUCLEOTIDE SEQUENCE [LARGE SCALE GENOMIC DNA]</scope>
    <source>
        <strain evidence="2 3">CCBAU 25048</strain>
    </source>
</reference>
<gene>
    <name evidence="2" type="ORF">GR138_01025</name>
</gene>
<evidence type="ECO:0000259" key="1">
    <source>
        <dbReference type="Pfam" id="PF00551"/>
    </source>
</evidence>
<dbReference type="AlphaFoldDB" id="A0A6N8SAR5"/>
<feature type="domain" description="Formyl transferase N-terminal" evidence="1">
    <location>
        <begin position="107"/>
        <end position="206"/>
    </location>
</feature>
<dbReference type="RefSeq" id="WP_160856758.1">
    <property type="nucleotide sequence ID" value="NZ_WUMK01000001.1"/>
</dbReference>
<dbReference type="EMBL" id="WUMK01000001">
    <property type="protein sequence ID" value="MXN43750.1"/>
    <property type="molecule type" value="Genomic_DNA"/>
</dbReference>
<comment type="caution">
    <text evidence="2">The sequence shown here is derived from an EMBL/GenBank/DDBJ whole genome shotgun (WGS) entry which is preliminary data.</text>
</comment>
<dbReference type="CDD" id="cd08653">
    <property type="entry name" value="FMT_core_like_3"/>
    <property type="match status" value="1"/>
</dbReference>
<accession>A0A6N8SAR5</accession>
<dbReference type="GO" id="GO:0016740">
    <property type="term" value="F:transferase activity"/>
    <property type="evidence" value="ECO:0007669"/>
    <property type="project" value="UniProtKB-KW"/>
</dbReference>
<dbReference type="OrthoDB" id="9802815at2"/>
<dbReference type="InterPro" id="IPR002376">
    <property type="entry name" value="Formyl_transf_N"/>
</dbReference>
<evidence type="ECO:0000313" key="3">
    <source>
        <dbReference type="Proteomes" id="UP000435802"/>
    </source>
</evidence>
<sequence length="260" mass="28739">MAERDIRTETVAVLIQPGPNPETVVNAVKTVFPNLVVIEEQPESKKLFIRRRARKLGWVQTLGQLATMIVSKYGKRFTTKRAAEILEEFGANPLVDSTIRRVAVPSADSPDFLKVLADIQPAVLLLVSTRMLKAGTLDAISCPVLNFHAGINPQYRGLQGGYWSLVMADAENFGATVHLVDAGVDTGGVLYQQRIRPSKRDTMQTYPLLQTAASTGIILDALQDAVTGNLKPLKIAAPSRQWYHPPIWTWLWNGVTRGIW</sequence>
<organism evidence="2 3">
    <name type="scientific">Shinella kummerowiae</name>
    <dbReference type="NCBI Taxonomy" id="417745"/>
    <lineage>
        <taxon>Bacteria</taxon>
        <taxon>Pseudomonadati</taxon>
        <taxon>Pseudomonadota</taxon>
        <taxon>Alphaproteobacteria</taxon>
        <taxon>Hyphomicrobiales</taxon>
        <taxon>Rhizobiaceae</taxon>
        <taxon>Shinella</taxon>
    </lineage>
</organism>
<keyword evidence="2" id="KW-0808">Transferase</keyword>
<dbReference type="Pfam" id="PF00551">
    <property type="entry name" value="Formyl_trans_N"/>
    <property type="match status" value="1"/>
</dbReference>
<dbReference type="Proteomes" id="UP000435802">
    <property type="component" value="Unassembled WGS sequence"/>
</dbReference>
<protein>
    <submittedName>
        <fullName evidence="2">Formyl transferase</fullName>
    </submittedName>
</protein>
<keyword evidence="3" id="KW-1185">Reference proteome</keyword>
<dbReference type="SUPFAM" id="SSF53328">
    <property type="entry name" value="Formyltransferase"/>
    <property type="match status" value="1"/>
</dbReference>
<evidence type="ECO:0000313" key="2">
    <source>
        <dbReference type="EMBL" id="MXN43750.1"/>
    </source>
</evidence>
<name>A0A6N8SAR5_9HYPH</name>
<dbReference type="Gene3D" id="3.40.50.170">
    <property type="entry name" value="Formyl transferase, N-terminal domain"/>
    <property type="match status" value="1"/>
</dbReference>
<dbReference type="InterPro" id="IPR036477">
    <property type="entry name" value="Formyl_transf_N_sf"/>
</dbReference>
<proteinExistence type="predicted"/>